<evidence type="ECO:0000313" key="2">
    <source>
        <dbReference type="EMBL" id="CAK84302.1"/>
    </source>
</evidence>
<feature type="chain" id="PRO_5002624323" evidence="1">
    <location>
        <begin position="21"/>
        <end position="300"/>
    </location>
</feature>
<evidence type="ECO:0000256" key="1">
    <source>
        <dbReference type="SAM" id="SignalP"/>
    </source>
</evidence>
<dbReference type="GeneID" id="5037492"/>
<feature type="signal peptide" evidence="1">
    <location>
        <begin position="1"/>
        <end position="20"/>
    </location>
</feature>
<dbReference type="PANTHER" id="PTHR39767">
    <property type="entry name" value="CALCIUM/CALMODULIN-BINDING MEMBRANE PROTEIN PCM4-RELATED"/>
    <property type="match status" value="1"/>
</dbReference>
<organism evidence="2 3">
    <name type="scientific">Paramecium tetraurelia</name>
    <dbReference type="NCBI Taxonomy" id="5888"/>
    <lineage>
        <taxon>Eukaryota</taxon>
        <taxon>Sar</taxon>
        <taxon>Alveolata</taxon>
        <taxon>Ciliophora</taxon>
        <taxon>Intramacronucleata</taxon>
        <taxon>Oligohymenophorea</taxon>
        <taxon>Peniculida</taxon>
        <taxon>Parameciidae</taxon>
        <taxon>Paramecium</taxon>
    </lineage>
</organism>
<gene>
    <name evidence="2" type="ORF">GSPATT00018506001</name>
</gene>
<dbReference type="RefSeq" id="XP_001451699.1">
    <property type="nucleotide sequence ID" value="XM_001451662.1"/>
</dbReference>
<sequence>MVVTYLQSLGLFFFLGKIKLFCTQDGTGLWIKGIRFSQLLSELQLEIATLQSQSSSIVTSNLDETCIVKNFNKVGIQGNEGLQHRGGEMCRQMIVQVGNLFAKSWNQLDIITTYGWNIVNGLSVMNKFGPVALLGGFGKLGAGSILSNTFDIQYPHYKINIFILWAKIDAWGNEATQIIVDGTLVQEKNLLQQFIICLQLYFLEQNWKQIIIQILLKFSILLISTKHLMKNHLELEIFICIIKSVPVFVISALGQTDQIAQFQKKVTKEQELMNLSVKVTEHLTHFECYISCETCLSNYV</sequence>
<reference evidence="2 3" key="1">
    <citation type="journal article" date="2006" name="Nature">
        <title>Global trends of whole-genome duplications revealed by the ciliate Paramecium tetraurelia.</title>
        <authorList>
            <consortium name="Genoscope"/>
            <person name="Aury J.-M."/>
            <person name="Jaillon O."/>
            <person name="Duret L."/>
            <person name="Noel B."/>
            <person name="Jubin C."/>
            <person name="Porcel B.M."/>
            <person name="Segurens B."/>
            <person name="Daubin V."/>
            <person name="Anthouard V."/>
            <person name="Aiach N."/>
            <person name="Arnaiz O."/>
            <person name="Billaut A."/>
            <person name="Beisson J."/>
            <person name="Blanc I."/>
            <person name="Bouhouche K."/>
            <person name="Camara F."/>
            <person name="Duharcourt S."/>
            <person name="Guigo R."/>
            <person name="Gogendeau D."/>
            <person name="Katinka M."/>
            <person name="Keller A.-M."/>
            <person name="Kissmehl R."/>
            <person name="Klotz C."/>
            <person name="Koll F."/>
            <person name="Le Moue A."/>
            <person name="Lepere C."/>
            <person name="Malinsky S."/>
            <person name="Nowacki M."/>
            <person name="Nowak J.K."/>
            <person name="Plattner H."/>
            <person name="Poulain J."/>
            <person name="Ruiz F."/>
            <person name="Serrano V."/>
            <person name="Zagulski M."/>
            <person name="Dessen P."/>
            <person name="Betermier M."/>
            <person name="Weissenbach J."/>
            <person name="Scarpelli C."/>
            <person name="Schachter V."/>
            <person name="Sperling L."/>
            <person name="Meyer E."/>
            <person name="Cohen J."/>
            <person name="Wincker P."/>
        </authorList>
    </citation>
    <scope>NUCLEOTIDE SEQUENCE [LARGE SCALE GENOMIC DNA]</scope>
    <source>
        <strain evidence="2 3">Stock d4-2</strain>
    </source>
</reference>
<keyword evidence="3" id="KW-1185">Reference proteome</keyword>
<dbReference type="Proteomes" id="UP000000600">
    <property type="component" value="Unassembled WGS sequence"/>
</dbReference>
<evidence type="ECO:0000313" key="3">
    <source>
        <dbReference type="Proteomes" id="UP000000600"/>
    </source>
</evidence>
<name>A0DMN5_PARTE</name>
<proteinExistence type="predicted"/>
<dbReference type="InParanoid" id="A0DMN5"/>
<keyword evidence="1" id="KW-0732">Signal</keyword>
<dbReference type="KEGG" id="ptm:GSPATT00018506001"/>
<accession>A0DMN5</accession>
<dbReference type="EMBL" id="CT868507">
    <property type="protein sequence ID" value="CAK84302.1"/>
    <property type="molecule type" value="Genomic_DNA"/>
</dbReference>
<dbReference type="AlphaFoldDB" id="A0DMN5"/>
<dbReference type="PANTHER" id="PTHR39767:SF2">
    <property type="entry name" value="CHROMOSOME UNDETERMINED SCAFFOLD_1, WHOLE GENOME SHOTGUN SEQUENCE"/>
    <property type="match status" value="1"/>
</dbReference>
<dbReference type="HOGENOM" id="CLU_928927_0_0_1"/>
<protein>
    <submittedName>
        <fullName evidence="2">Uncharacterized protein</fullName>
    </submittedName>
</protein>